<reference evidence="8" key="1">
    <citation type="submission" date="2022-06" db="EMBL/GenBank/DDBJ databases">
        <title>New Polynucleobacter species.</title>
        <authorList>
            <person name="Hahn M.W."/>
        </authorList>
    </citation>
    <scope>NUCLEOTIDE SEQUENCE</scope>
    <source>
        <strain evidence="8">UK-FUSCHL-C3</strain>
    </source>
</reference>
<comment type="function">
    <text evidence="7">Single strand-specific metallo-endoribonuclease involved in late-stage 70S ribosome quality control and in maturation of the 3' terminus of the 16S rRNA.</text>
</comment>
<evidence type="ECO:0000256" key="4">
    <source>
        <dbReference type="ARBA" id="ARBA00022759"/>
    </source>
</evidence>
<evidence type="ECO:0000256" key="7">
    <source>
        <dbReference type="HAMAP-Rule" id="MF_00009"/>
    </source>
</evidence>
<accession>A0AAU8A2Z0</accession>
<dbReference type="InterPro" id="IPR002036">
    <property type="entry name" value="YbeY"/>
</dbReference>
<dbReference type="EC" id="3.1.-.-" evidence="7"/>
<evidence type="ECO:0000256" key="1">
    <source>
        <dbReference type="ARBA" id="ARBA00010875"/>
    </source>
</evidence>
<dbReference type="PANTHER" id="PTHR46986">
    <property type="entry name" value="ENDORIBONUCLEASE YBEY, CHLOROPLASTIC"/>
    <property type="match status" value="1"/>
</dbReference>
<dbReference type="AlphaFoldDB" id="A0AAU8A2Z0"/>
<keyword evidence="7" id="KW-0690">Ribosome biogenesis</keyword>
<keyword evidence="4 7" id="KW-0255">Endonuclease</keyword>
<dbReference type="PROSITE" id="PS01306">
    <property type="entry name" value="UPF0054"/>
    <property type="match status" value="1"/>
</dbReference>
<keyword evidence="3 7" id="KW-0479">Metal-binding</keyword>
<comment type="cofactor">
    <cofactor evidence="7">
        <name>Zn(2+)</name>
        <dbReference type="ChEBI" id="CHEBI:29105"/>
    </cofactor>
    <text evidence="7">Binds 1 zinc ion.</text>
</comment>
<dbReference type="SUPFAM" id="SSF55486">
    <property type="entry name" value="Metalloproteases ('zincins'), catalytic domain"/>
    <property type="match status" value="1"/>
</dbReference>
<dbReference type="Gene3D" id="3.40.390.30">
    <property type="entry name" value="Metalloproteases ('zincins'), catalytic domain"/>
    <property type="match status" value="1"/>
</dbReference>
<comment type="subcellular location">
    <subcellularLocation>
        <location evidence="7">Cytoplasm</location>
    </subcellularLocation>
</comment>
<sequence>MPKLPSIELQYASSALQTQMMSIASETELSQWSRKCFTKPARITIRFINKAEAHDLNLFFRGFDKPTNVLTFPYHNKGEAIDADIVLCMPIVRQEAKEQGKLLKAHLAHLLIHGCLHAQGHDHMNAAQTKKMEALEVKLLASIGFANPY</sequence>
<dbReference type="EMBL" id="CP099959">
    <property type="protein sequence ID" value="XCC57540.1"/>
    <property type="molecule type" value="Genomic_DNA"/>
</dbReference>
<keyword evidence="7" id="KW-0698">rRNA processing</keyword>
<evidence type="ECO:0000256" key="2">
    <source>
        <dbReference type="ARBA" id="ARBA00022722"/>
    </source>
</evidence>
<protein>
    <recommendedName>
        <fullName evidence="7">Endoribonuclease YbeY</fullName>
        <ecNumber evidence="7">3.1.-.-</ecNumber>
    </recommendedName>
</protein>
<dbReference type="GO" id="GO:0008270">
    <property type="term" value="F:zinc ion binding"/>
    <property type="evidence" value="ECO:0007669"/>
    <property type="project" value="UniProtKB-UniRule"/>
</dbReference>
<keyword evidence="6 7" id="KW-0862">Zinc</keyword>
<dbReference type="NCBIfam" id="TIGR00043">
    <property type="entry name" value="rRNA maturation RNase YbeY"/>
    <property type="match status" value="1"/>
</dbReference>
<dbReference type="RefSeq" id="WP_353438580.1">
    <property type="nucleotide sequence ID" value="NZ_CP099959.1"/>
</dbReference>
<name>A0AAU8A2Z0_9BURK</name>
<evidence type="ECO:0000256" key="3">
    <source>
        <dbReference type="ARBA" id="ARBA00022723"/>
    </source>
</evidence>
<gene>
    <name evidence="7 8" type="primary">ybeY</name>
    <name evidence="8" type="ORF">NKE59_08630</name>
</gene>
<dbReference type="HAMAP" id="MF_00009">
    <property type="entry name" value="Endoribonucl_YbeY"/>
    <property type="match status" value="1"/>
</dbReference>
<dbReference type="GO" id="GO:0004521">
    <property type="term" value="F:RNA endonuclease activity"/>
    <property type="evidence" value="ECO:0007669"/>
    <property type="project" value="UniProtKB-UniRule"/>
</dbReference>
<dbReference type="PANTHER" id="PTHR46986:SF1">
    <property type="entry name" value="ENDORIBONUCLEASE YBEY, CHLOROPLASTIC"/>
    <property type="match status" value="1"/>
</dbReference>
<dbReference type="InterPro" id="IPR023091">
    <property type="entry name" value="MetalPrtase_cat_dom_sf_prd"/>
</dbReference>
<evidence type="ECO:0000313" key="8">
    <source>
        <dbReference type="EMBL" id="XCC57540.1"/>
    </source>
</evidence>
<feature type="binding site" evidence="7">
    <location>
        <position position="113"/>
    </location>
    <ligand>
        <name>Zn(2+)</name>
        <dbReference type="ChEBI" id="CHEBI:29105"/>
        <note>catalytic</note>
    </ligand>
</feature>
<dbReference type="GO" id="GO:0004222">
    <property type="term" value="F:metalloendopeptidase activity"/>
    <property type="evidence" value="ECO:0007669"/>
    <property type="project" value="InterPro"/>
</dbReference>
<dbReference type="GO" id="GO:0005737">
    <property type="term" value="C:cytoplasm"/>
    <property type="evidence" value="ECO:0007669"/>
    <property type="project" value="UniProtKB-SubCell"/>
</dbReference>
<keyword evidence="2 7" id="KW-0540">Nuclease</keyword>
<feature type="binding site" evidence="7">
    <location>
        <position position="117"/>
    </location>
    <ligand>
        <name>Zn(2+)</name>
        <dbReference type="ChEBI" id="CHEBI:29105"/>
        <note>catalytic</note>
    </ligand>
</feature>
<dbReference type="InterPro" id="IPR020549">
    <property type="entry name" value="YbeY_CS"/>
</dbReference>
<keyword evidence="5 7" id="KW-0378">Hydrolase</keyword>
<feature type="binding site" evidence="7">
    <location>
        <position position="123"/>
    </location>
    <ligand>
        <name>Zn(2+)</name>
        <dbReference type="ChEBI" id="CHEBI:29105"/>
        <note>catalytic</note>
    </ligand>
</feature>
<dbReference type="GO" id="GO:0006364">
    <property type="term" value="P:rRNA processing"/>
    <property type="evidence" value="ECO:0007669"/>
    <property type="project" value="UniProtKB-UniRule"/>
</dbReference>
<proteinExistence type="inferred from homology"/>
<evidence type="ECO:0000256" key="6">
    <source>
        <dbReference type="ARBA" id="ARBA00022833"/>
    </source>
</evidence>
<organism evidence="8">
    <name type="scientific">Polynucleobacter sp. UK-FUSCHL-C3</name>
    <dbReference type="NCBI Taxonomy" id="2955208"/>
    <lineage>
        <taxon>Bacteria</taxon>
        <taxon>Pseudomonadati</taxon>
        <taxon>Pseudomonadota</taxon>
        <taxon>Betaproteobacteria</taxon>
        <taxon>Burkholderiales</taxon>
        <taxon>Burkholderiaceae</taxon>
        <taxon>Polynucleobacter</taxon>
    </lineage>
</organism>
<comment type="similarity">
    <text evidence="1 7">Belongs to the endoribonuclease YbeY family.</text>
</comment>
<keyword evidence="7" id="KW-0963">Cytoplasm</keyword>
<evidence type="ECO:0000256" key="5">
    <source>
        <dbReference type="ARBA" id="ARBA00022801"/>
    </source>
</evidence>
<dbReference type="Pfam" id="PF02130">
    <property type="entry name" value="YbeY"/>
    <property type="match status" value="1"/>
</dbReference>